<organism evidence="2">
    <name type="scientific">marine sediment metagenome</name>
    <dbReference type="NCBI Taxonomy" id="412755"/>
    <lineage>
        <taxon>unclassified sequences</taxon>
        <taxon>metagenomes</taxon>
        <taxon>ecological metagenomes</taxon>
    </lineage>
</organism>
<evidence type="ECO:0000313" key="2">
    <source>
        <dbReference type="EMBL" id="GAH19157.1"/>
    </source>
</evidence>
<dbReference type="SUPFAM" id="SSF53955">
    <property type="entry name" value="Lysozyme-like"/>
    <property type="match status" value="1"/>
</dbReference>
<sequence length="168" mass="18879">ASIYTGIRPAFLLAILSRESGLGRNIGTGTWRVDMKPSQRKYYIEICDKLGISPDKYPVSKKVWYGWGGAMGPAQFLPATWLGYETRVTEITGNNPPSPWNVKDAFVAAALYLVNKGANQQTHYVEWKSAMIYLAGSNWSKPYLAFYGDQVMALATQFQREVDILEQE</sequence>
<dbReference type="AlphaFoldDB" id="X1DG44"/>
<dbReference type="EMBL" id="BARU01001595">
    <property type="protein sequence ID" value="GAH19157.1"/>
    <property type="molecule type" value="Genomic_DNA"/>
</dbReference>
<feature type="non-terminal residue" evidence="2">
    <location>
        <position position="1"/>
    </location>
</feature>
<gene>
    <name evidence="2" type="ORF">S03H2_04107</name>
</gene>
<dbReference type="InterPro" id="IPR031304">
    <property type="entry name" value="SLT_2"/>
</dbReference>
<comment type="caution">
    <text evidence="2">The sequence shown here is derived from an EMBL/GenBank/DDBJ whole genome shotgun (WGS) entry which is preliminary data.</text>
</comment>
<dbReference type="Gene3D" id="1.10.530.10">
    <property type="match status" value="1"/>
</dbReference>
<feature type="domain" description="Transglycosylase SLT" evidence="1">
    <location>
        <begin position="6"/>
        <end position="123"/>
    </location>
</feature>
<reference evidence="2" key="1">
    <citation type="journal article" date="2014" name="Front. Microbiol.">
        <title>High frequency of phylogenetically diverse reductive dehalogenase-homologous genes in deep subseafloor sedimentary metagenomes.</title>
        <authorList>
            <person name="Kawai M."/>
            <person name="Futagami T."/>
            <person name="Toyoda A."/>
            <person name="Takaki Y."/>
            <person name="Nishi S."/>
            <person name="Hori S."/>
            <person name="Arai W."/>
            <person name="Tsubouchi T."/>
            <person name="Morono Y."/>
            <person name="Uchiyama I."/>
            <person name="Ito T."/>
            <person name="Fujiyama A."/>
            <person name="Inagaki F."/>
            <person name="Takami H."/>
        </authorList>
    </citation>
    <scope>NUCLEOTIDE SEQUENCE</scope>
    <source>
        <strain evidence="2">Expedition CK06-06</strain>
    </source>
</reference>
<accession>X1DG44</accession>
<dbReference type="InterPro" id="IPR023346">
    <property type="entry name" value="Lysozyme-like_dom_sf"/>
</dbReference>
<dbReference type="Pfam" id="PF13406">
    <property type="entry name" value="SLT_2"/>
    <property type="match status" value="1"/>
</dbReference>
<evidence type="ECO:0000259" key="1">
    <source>
        <dbReference type="Pfam" id="PF13406"/>
    </source>
</evidence>
<name>X1DG44_9ZZZZ</name>
<proteinExistence type="predicted"/>
<protein>
    <recommendedName>
        <fullName evidence="1">Transglycosylase SLT domain-containing protein</fullName>
    </recommendedName>
</protein>